<evidence type="ECO:0000256" key="1">
    <source>
        <dbReference type="SAM" id="SignalP"/>
    </source>
</evidence>
<dbReference type="Proteomes" id="UP001595906">
    <property type="component" value="Unassembled WGS sequence"/>
</dbReference>
<evidence type="ECO:0000313" key="3">
    <source>
        <dbReference type="EMBL" id="MFC4233342.1"/>
    </source>
</evidence>
<evidence type="ECO:0000313" key="4">
    <source>
        <dbReference type="Proteomes" id="UP001595906"/>
    </source>
</evidence>
<keyword evidence="1" id="KW-0732">Signal</keyword>
<feature type="domain" description="Heavy metal binding" evidence="2">
    <location>
        <begin position="37"/>
        <end position="63"/>
    </location>
</feature>
<proteinExistence type="predicted"/>
<dbReference type="RefSeq" id="WP_379015578.1">
    <property type="nucleotide sequence ID" value="NZ_JBHSDC010000029.1"/>
</dbReference>
<sequence>MKKSILVLMLVMASATTIFAQTKKDSTAKKTAMSATKYSCPMHPKEMSDKPGKCAICKMDMVAVKKKAHKDSTAKKPMMDMKM</sequence>
<dbReference type="InterPro" id="IPR045800">
    <property type="entry name" value="HMBD"/>
</dbReference>
<accession>A0ABV8PZE6</accession>
<feature type="chain" id="PRO_5046280366" evidence="1">
    <location>
        <begin position="21"/>
        <end position="83"/>
    </location>
</feature>
<protein>
    <submittedName>
        <fullName evidence="3">Heavy metal-binding domain-containing protein</fullName>
    </submittedName>
</protein>
<name>A0ABV8PZE6_9BACT</name>
<dbReference type="EMBL" id="JBHSDC010000029">
    <property type="protein sequence ID" value="MFC4233342.1"/>
    <property type="molecule type" value="Genomic_DNA"/>
</dbReference>
<reference evidence="4" key="1">
    <citation type="journal article" date="2019" name="Int. J. Syst. Evol. Microbiol.">
        <title>The Global Catalogue of Microorganisms (GCM) 10K type strain sequencing project: providing services to taxonomists for standard genome sequencing and annotation.</title>
        <authorList>
            <consortium name="The Broad Institute Genomics Platform"/>
            <consortium name="The Broad Institute Genome Sequencing Center for Infectious Disease"/>
            <person name="Wu L."/>
            <person name="Ma J."/>
        </authorList>
    </citation>
    <scope>NUCLEOTIDE SEQUENCE [LARGE SCALE GENOMIC DNA]</scope>
    <source>
        <strain evidence="4">CECT 8010</strain>
    </source>
</reference>
<organism evidence="3 4">
    <name type="scientific">Parasediminibacterium paludis</name>
    <dbReference type="NCBI Taxonomy" id="908966"/>
    <lineage>
        <taxon>Bacteria</taxon>
        <taxon>Pseudomonadati</taxon>
        <taxon>Bacteroidota</taxon>
        <taxon>Chitinophagia</taxon>
        <taxon>Chitinophagales</taxon>
        <taxon>Chitinophagaceae</taxon>
        <taxon>Parasediminibacterium</taxon>
    </lineage>
</organism>
<feature type="signal peptide" evidence="1">
    <location>
        <begin position="1"/>
        <end position="20"/>
    </location>
</feature>
<gene>
    <name evidence="3" type="ORF">ACFOW1_15680</name>
</gene>
<keyword evidence="4" id="KW-1185">Reference proteome</keyword>
<comment type="caution">
    <text evidence="3">The sequence shown here is derived from an EMBL/GenBank/DDBJ whole genome shotgun (WGS) entry which is preliminary data.</text>
</comment>
<evidence type="ECO:0000259" key="2">
    <source>
        <dbReference type="Pfam" id="PF19335"/>
    </source>
</evidence>
<dbReference type="Pfam" id="PF19335">
    <property type="entry name" value="HMBD"/>
    <property type="match status" value="1"/>
</dbReference>